<evidence type="ECO:0000256" key="1">
    <source>
        <dbReference type="SAM" id="SignalP"/>
    </source>
</evidence>
<accession>A0A1N6FJ95</accession>
<reference evidence="3" key="1">
    <citation type="submission" date="2016-11" db="EMBL/GenBank/DDBJ databases">
        <authorList>
            <person name="Varghese N."/>
            <person name="Submissions S."/>
        </authorList>
    </citation>
    <scope>NUCLEOTIDE SEQUENCE [LARGE SCALE GENOMIC DNA]</scope>
    <source>
        <strain evidence="3">DSM 17456</strain>
    </source>
</reference>
<dbReference type="Proteomes" id="UP000184694">
    <property type="component" value="Unassembled WGS sequence"/>
</dbReference>
<feature type="chain" id="PRO_5012297385" description="LTXXQ motif family protein" evidence="1">
    <location>
        <begin position="23"/>
        <end position="127"/>
    </location>
</feature>
<dbReference type="OrthoDB" id="5465196at2"/>
<evidence type="ECO:0008006" key="4">
    <source>
        <dbReference type="Google" id="ProtNLM"/>
    </source>
</evidence>
<evidence type="ECO:0000313" key="3">
    <source>
        <dbReference type="Proteomes" id="UP000184694"/>
    </source>
</evidence>
<protein>
    <recommendedName>
        <fullName evidence="4">LTXXQ motif family protein</fullName>
    </recommendedName>
</protein>
<feature type="signal peptide" evidence="1">
    <location>
        <begin position="1"/>
        <end position="22"/>
    </location>
</feature>
<keyword evidence="3" id="KW-1185">Reference proteome</keyword>
<dbReference type="RefSeq" id="WP_074216169.1">
    <property type="nucleotide sequence ID" value="NZ_FSRG01000004.1"/>
</dbReference>
<keyword evidence="1" id="KW-0732">Signal</keyword>
<name>A0A1N6FJ95_9BACT</name>
<organism evidence="2 3">
    <name type="scientific">Halodesulfovibrio marinisediminis DSM 17456</name>
    <dbReference type="NCBI Taxonomy" id="1121457"/>
    <lineage>
        <taxon>Bacteria</taxon>
        <taxon>Pseudomonadati</taxon>
        <taxon>Thermodesulfobacteriota</taxon>
        <taxon>Desulfovibrionia</taxon>
        <taxon>Desulfovibrionales</taxon>
        <taxon>Desulfovibrionaceae</taxon>
        <taxon>Halodesulfovibrio</taxon>
    </lineage>
</organism>
<gene>
    <name evidence="2" type="ORF">SAMN02745161_1343</name>
</gene>
<sequence length="127" mass="14768">MKRLLIVCVAVLSVALCSSAFAKDCSYNKKTPEQRVERMTKMLDLTPEQQAKVKDIIIRRDAEMGPLFKSLSEATDKEEQREIKIDILEQHQRFREELNGVLTDAQAKKYQEVIHNHKQELKKRNQG</sequence>
<proteinExistence type="predicted"/>
<evidence type="ECO:0000313" key="2">
    <source>
        <dbReference type="EMBL" id="SIN95337.1"/>
    </source>
</evidence>
<dbReference type="EMBL" id="FSRG01000004">
    <property type="protein sequence ID" value="SIN95337.1"/>
    <property type="molecule type" value="Genomic_DNA"/>
</dbReference>
<dbReference type="AlphaFoldDB" id="A0A1N6FJ95"/>